<evidence type="ECO:0000256" key="13">
    <source>
        <dbReference type="ARBA" id="ARBA00093237"/>
    </source>
</evidence>
<keyword evidence="11" id="KW-0325">Glycoprotein</keyword>
<evidence type="ECO:0000256" key="2">
    <source>
        <dbReference type="ARBA" id="ARBA00007768"/>
    </source>
</evidence>
<dbReference type="SMART" id="SM00191">
    <property type="entry name" value="Int_alpha"/>
    <property type="match status" value="4"/>
</dbReference>
<dbReference type="SUPFAM" id="SSF110395">
    <property type="entry name" value="CutC-like"/>
    <property type="match status" value="1"/>
</dbReference>
<evidence type="ECO:0000259" key="15">
    <source>
        <dbReference type="Pfam" id="PF00882"/>
    </source>
</evidence>
<reference evidence="16" key="1">
    <citation type="submission" date="2022-08" db="EMBL/GenBank/DDBJ databases">
        <authorList>
            <person name="Kallberg Y."/>
            <person name="Tangrot J."/>
            <person name="Rosling A."/>
        </authorList>
    </citation>
    <scope>NUCLEOTIDE SEQUENCE</scope>
    <source>
        <strain evidence="16">Wild A</strain>
    </source>
</reference>
<dbReference type="GO" id="GO:0031012">
    <property type="term" value="C:extracellular matrix"/>
    <property type="evidence" value="ECO:0007669"/>
    <property type="project" value="TreeGrafter"/>
</dbReference>
<dbReference type="AlphaFoldDB" id="A0A9W4SD67"/>
<dbReference type="EC" id="3.1.4.50" evidence="4"/>
<protein>
    <recommendedName>
        <fullName evidence="6">Copper homeostasis protein cutC homolog</fullName>
        <ecNumber evidence="4">3.1.4.50</ecNumber>
    </recommendedName>
    <alternativeName>
        <fullName evidence="12">Glycosyl-phosphatidylinositol-specific phospholipase D</fullName>
    </alternativeName>
    <alternativeName>
        <fullName evidence="5">Phosphatidylinositol-glycan-specific phospholipase D</fullName>
    </alternativeName>
</protein>
<feature type="repeat" description="FG-GAP" evidence="14">
    <location>
        <begin position="631"/>
        <end position="693"/>
    </location>
</feature>
<dbReference type="Proteomes" id="UP001153678">
    <property type="component" value="Unassembled WGS sequence"/>
</dbReference>
<dbReference type="InterPro" id="IPR013517">
    <property type="entry name" value="FG-GAP"/>
</dbReference>
<evidence type="ECO:0000256" key="12">
    <source>
        <dbReference type="ARBA" id="ARBA00029753"/>
    </source>
</evidence>
<dbReference type="Gene3D" id="2.130.10.130">
    <property type="entry name" value="Integrin alpha, N-terminal"/>
    <property type="match status" value="2"/>
</dbReference>
<dbReference type="GO" id="GO:0004621">
    <property type="term" value="F:glycosylphosphatidylinositol phospholipase D activity"/>
    <property type="evidence" value="ECO:0007669"/>
    <property type="project" value="UniProtKB-EC"/>
</dbReference>
<evidence type="ECO:0000256" key="7">
    <source>
        <dbReference type="ARBA" id="ARBA00022525"/>
    </source>
</evidence>
<comment type="catalytic activity">
    <reaction evidence="13">
        <text>a 6-(alpha-D-glucosaminyl)-1-(1,2-diacyl-sn-glycero-3-phospho)-1D-myo-inositol + H2O = 6-(alpha-D-glucosaminyl)-1D-myo-inositol + a 1,2-diacyl-sn-glycero-3-phosphate + H(+)</text>
        <dbReference type="Rhea" id="RHEA:10832"/>
        <dbReference type="ChEBI" id="CHEBI:15377"/>
        <dbReference type="ChEBI" id="CHEBI:15378"/>
        <dbReference type="ChEBI" id="CHEBI:57997"/>
        <dbReference type="ChEBI" id="CHEBI:58608"/>
        <dbReference type="ChEBI" id="CHEBI:58700"/>
        <dbReference type="EC" id="3.1.4.50"/>
    </reaction>
</comment>
<dbReference type="EMBL" id="CAMKVN010000166">
    <property type="protein sequence ID" value="CAI2164620.1"/>
    <property type="molecule type" value="Genomic_DNA"/>
</dbReference>
<keyword evidence="7" id="KW-0964">Secreted</keyword>
<dbReference type="GO" id="GO:0005615">
    <property type="term" value="C:extracellular space"/>
    <property type="evidence" value="ECO:0007669"/>
    <property type="project" value="TreeGrafter"/>
</dbReference>
<evidence type="ECO:0000313" key="16">
    <source>
        <dbReference type="EMBL" id="CAI2164620.1"/>
    </source>
</evidence>
<dbReference type="Pfam" id="PF03932">
    <property type="entry name" value="CutC"/>
    <property type="match status" value="1"/>
</dbReference>
<feature type="domain" description="Phospholipase C/D" evidence="15">
    <location>
        <begin position="267"/>
        <end position="399"/>
    </location>
</feature>
<keyword evidence="9" id="KW-0677">Repeat</keyword>
<evidence type="ECO:0000256" key="8">
    <source>
        <dbReference type="ARBA" id="ARBA00022729"/>
    </source>
</evidence>
<evidence type="ECO:0000256" key="14">
    <source>
        <dbReference type="PROSITE-ProRule" id="PRU00803"/>
    </source>
</evidence>
<keyword evidence="10" id="KW-0378">Hydrolase</keyword>
<comment type="similarity">
    <text evidence="2">Belongs to the CutC family.</text>
</comment>
<name>A0A9W4SD67_9GLOM</name>
<sequence>MSKKIPTFEVCVDSVQSAINAESGGASRVELCDNLMEGGTTPSSGMINTILERVKIPVMVMIRPRGGDFCYSEDEIKVMCLDIRHAKSLGVHGVVFGILYPDGSVDVDRVSKLVDLAKPMKVTFHRAFDMTNDPFKALEDIISIGGIQRILTSGHDSSVLEGLDTIVQLVKQANSRITIMPGGGIRESNIERILFAVGLEEMHVSASTAICSVMEHKISTIHMSRAHHNSEYMINVVMVYGCGMSVHNEVTKRAMYTFRPIIPEYNKYAEYLHNYPGFVQAGSFFPDWGYGCMGNEDNSEEAHWLPFMKTSVEYIREKYNTATWEQDNVAQEVISFFFAVISHGVADITWHSIEMKSGFIRAMAYLNFMNSYAAAHEVADTGGEFTLAHMTNLDYLIDAWSLPIDDLVEIYQRLNRTVEGNQIEICVKKAFAAAQMNKSPFLIEMFEAYHKGGLNNMAADVTDCWHELARWFEFGPNDNDELCNTFRMVAEKRKERENKFHTHDDVTNFLYNYSEELLEITGYRIRYHKKNGIGTFEIHRHLLTDPITNEPELQDAASSENEKNVKVEEYGFDQIFQDVLTKDEQISLSDENNVSINLPWTNSDLFSPSSYSYSSNISTDAACHLIPNDPNKVLTINIPYSYAHFGHDMVVGDFNGDGIQDLAISAPFYSHLPEIPQVGAIFIINGRKSRSFKFPLKSSNILDIADKIIYAYNSRDENNNEAQSRFGWSMSVVDLNKDGIDDLAVSAPSFGANKYIYSGKVYVYFGRKKEGLKTDAADLEIHSKQNVSEYDWQIEALGQYMSAGDVDGDGFADLLIGCPYCGMYSEEKEASVFAFLSSSDHKGNITVYDYDWSIISPGDHEYEWFGYSINYYKSESMQNPIIIVGAPGYHGHSIIPMAGRIYGFEIVDKIDGSGKSPVKKIFDLSGVEEFQGFGSSIIAGDFLDNGESFIFVASNSETHKKKFPKFGNFWQAGAIRLINMRSLKEDKKLSDDDMNLGRGLLALLRGSESASRLGSSLLWDKNEKSFWVSEPFTYWESGQIFKYSMESLIQSLVSEVCLVGREHQAKFGNKMIKFDFNGDGKEDLVVNSEHSSYAARLSGSITIILE</sequence>
<dbReference type="PRINTS" id="PR00718">
    <property type="entry name" value="PHPHLIPASED"/>
</dbReference>
<gene>
    <name evidence="16" type="ORF">FWILDA_LOCUS1659</name>
</gene>
<evidence type="ECO:0000256" key="1">
    <source>
        <dbReference type="ARBA" id="ARBA00004613"/>
    </source>
</evidence>
<dbReference type="OrthoDB" id="5317514at2759"/>
<keyword evidence="8" id="KW-0732">Signal</keyword>
<evidence type="ECO:0000256" key="3">
    <source>
        <dbReference type="ARBA" id="ARBA00008652"/>
    </source>
</evidence>
<organism evidence="16 17">
    <name type="scientific">Funneliformis geosporum</name>
    <dbReference type="NCBI Taxonomy" id="1117311"/>
    <lineage>
        <taxon>Eukaryota</taxon>
        <taxon>Fungi</taxon>
        <taxon>Fungi incertae sedis</taxon>
        <taxon>Mucoromycota</taxon>
        <taxon>Glomeromycotina</taxon>
        <taxon>Glomeromycetes</taxon>
        <taxon>Glomerales</taxon>
        <taxon>Glomeraceae</taxon>
        <taxon>Funneliformis</taxon>
    </lineage>
</organism>
<dbReference type="InterPro" id="IPR013519">
    <property type="entry name" value="Int_alpha_beta-p"/>
</dbReference>
<dbReference type="PANTHER" id="PTHR23221:SF7">
    <property type="entry name" value="PHOSPHATIDYLINOSITOL-GLYCAN-SPECIFIC PHOSPHOLIPASE D"/>
    <property type="match status" value="1"/>
</dbReference>
<dbReference type="HAMAP" id="MF_00795">
    <property type="entry name" value="CutC"/>
    <property type="match status" value="1"/>
</dbReference>
<dbReference type="Gene3D" id="3.20.20.380">
    <property type="entry name" value="Copper homeostasis (CutC) domain"/>
    <property type="match status" value="1"/>
</dbReference>
<evidence type="ECO:0000313" key="17">
    <source>
        <dbReference type="Proteomes" id="UP001153678"/>
    </source>
</evidence>
<dbReference type="InterPro" id="IPR005627">
    <property type="entry name" value="CutC-like"/>
</dbReference>
<dbReference type="InterPro" id="IPR028994">
    <property type="entry name" value="Integrin_alpha_N"/>
</dbReference>
<evidence type="ECO:0000256" key="4">
    <source>
        <dbReference type="ARBA" id="ARBA00012284"/>
    </source>
</evidence>
<comment type="similarity">
    <text evidence="3">Belongs to the GPLD1 family.</text>
</comment>
<comment type="caution">
    <text evidence="16">The sequence shown here is derived from an EMBL/GenBank/DDBJ whole genome shotgun (WGS) entry which is preliminary data.</text>
</comment>
<dbReference type="SUPFAM" id="SSF69318">
    <property type="entry name" value="Integrin alpha N-terminal domain"/>
    <property type="match status" value="2"/>
</dbReference>
<evidence type="ECO:0000256" key="5">
    <source>
        <dbReference type="ARBA" id="ARBA00015988"/>
    </source>
</evidence>
<dbReference type="Pfam" id="PF01839">
    <property type="entry name" value="FG-GAP"/>
    <property type="match status" value="2"/>
</dbReference>
<keyword evidence="17" id="KW-1185">Reference proteome</keyword>
<proteinExistence type="inferred from homology"/>
<evidence type="ECO:0000256" key="10">
    <source>
        <dbReference type="ARBA" id="ARBA00022801"/>
    </source>
</evidence>
<evidence type="ECO:0000256" key="9">
    <source>
        <dbReference type="ARBA" id="ARBA00022737"/>
    </source>
</evidence>
<accession>A0A9W4SD67</accession>
<dbReference type="FunFam" id="3.20.20.380:FF:000001">
    <property type="entry name" value="Copper homeostasis protein CutC"/>
    <property type="match status" value="1"/>
</dbReference>
<dbReference type="PANTHER" id="PTHR23221">
    <property type="entry name" value="GLYCOSYLPHOSPHATIDYLINOSITOL PHOSPHOLIPASE D"/>
    <property type="match status" value="1"/>
</dbReference>
<dbReference type="InterPro" id="IPR001028">
    <property type="entry name" value="Gprt_PLipase_D"/>
</dbReference>
<dbReference type="InterPro" id="IPR036822">
    <property type="entry name" value="CutC-like_dom_sf"/>
</dbReference>
<dbReference type="Pfam" id="PF00882">
    <property type="entry name" value="Zn_dep_PLPC"/>
    <property type="match status" value="1"/>
</dbReference>
<evidence type="ECO:0000256" key="6">
    <source>
        <dbReference type="ARBA" id="ARBA00019014"/>
    </source>
</evidence>
<dbReference type="InterPro" id="IPR029002">
    <property type="entry name" value="PLPC/GPLD1"/>
</dbReference>
<feature type="repeat" description="FG-GAP" evidence="14">
    <location>
        <begin position="713"/>
        <end position="773"/>
    </location>
</feature>
<evidence type="ECO:0000256" key="11">
    <source>
        <dbReference type="ARBA" id="ARBA00023180"/>
    </source>
</evidence>
<dbReference type="PROSITE" id="PS51470">
    <property type="entry name" value="FG_GAP"/>
    <property type="match status" value="2"/>
</dbReference>
<comment type="subcellular location">
    <subcellularLocation>
        <location evidence="1">Secreted</location>
    </subcellularLocation>
</comment>